<sequence>MTEIKKVSLPEDNQEDDTSIQHLDDQELDETITSEKNTHSSQPKWHPLKPKNLALFGTIVLFFIVATSGYVFYIKRKSANETRNFKSIVRYSIPLPDYTARESIYLLAKSQNSEDFIRLDLIIYFSALNHLECYKRNALVYRDVMYHYLKAQKPDRNAMRSWSKIVGQKLSGYLKQKYNACRVERVRLELLQRL</sequence>
<comment type="caution">
    <text evidence="3">The sequence shown here is derived from an EMBL/GenBank/DDBJ whole genome shotgun (WGS) entry which is preliminary data.</text>
</comment>
<accession>A0A7C1AMI0</accession>
<keyword evidence="2" id="KW-0472">Membrane</keyword>
<organism evidence="3">
    <name type="scientific">Thermodesulforhabdus norvegica</name>
    <dbReference type="NCBI Taxonomy" id="39841"/>
    <lineage>
        <taxon>Bacteria</taxon>
        <taxon>Pseudomonadati</taxon>
        <taxon>Thermodesulfobacteriota</taxon>
        <taxon>Syntrophobacteria</taxon>
        <taxon>Syntrophobacterales</taxon>
        <taxon>Thermodesulforhabdaceae</taxon>
        <taxon>Thermodesulforhabdus</taxon>
    </lineage>
</organism>
<dbReference type="EMBL" id="DQZW01000321">
    <property type="protein sequence ID" value="HDL90587.1"/>
    <property type="molecule type" value="Genomic_DNA"/>
</dbReference>
<keyword evidence="2" id="KW-1133">Transmembrane helix</keyword>
<keyword evidence="2" id="KW-0812">Transmembrane</keyword>
<evidence type="ECO:0000256" key="1">
    <source>
        <dbReference type="SAM" id="MobiDB-lite"/>
    </source>
</evidence>
<dbReference type="AlphaFoldDB" id="A0A7C1AMI0"/>
<feature type="region of interest" description="Disordered" evidence="1">
    <location>
        <begin position="1"/>
        <end position="24"/>
    </location>
</feature>
<evidence type="ECO:0000313" key="3">
    <source>
        <dbReference type="EMBL" id="HDL90587.1"/>
    </source>
</evidence>
<feature type="transmembrane region" description="Helical" evidence="2">
    <location>
        <begin position="53"/>
        <end position="73"/>
    </location>
</feature>
<dbReference type="Proteomes" id="UP000886355">
    <property type="component" value="Unassembled WGS sequence"/>
</dbReference>
<proteinExistence type="predicted"/>
<gene>
    <name evidence="3" type="ORF">ENG14_06765</name>
</gene>
<reference evidence="3" key="1">
    <citation type="journal article" date="2020" name="mSystems">
        <title>Genome- and Community-Level Interaction Insights into Carbon Utilization and Element Cycling Functions of Hydrothermarchaeota in Hydrothermal Sediment.</title>
        <authorList>
            <person name="Zhou Z."/>
            <person name="Liu Y."/>
            <person name="Xu W."/>
            <person name="Pan J."/>
            <person name="Luo Z.H."/>
            <person name="Li M."/>
        </authorList>
    </citation>
    <scope>NUCLEOTIDE SEQUENCE [LARGE SCALE GENOMIC DNA]</scope>
    <source>
        <strain evidence="3">HyVt-19</strain>
    </source>
</reference>
<evidence type="ECO:0000256" key="2">
    <source>
        <dbReference type="SAM" id="Phobius"/>
    </source>
</evidence>
<name>A0A7C1AMI0_9BACT</name>
<protein>
    <submittedName>
        <fullName evidence="3">Uncharacterized protein</fullName>
    </submittedName>
</protein>